<reference evidence="6" key="3">
    <citation type="submission" date="2017-09" db="EMBL/GenBank/DDBJ databases">
        <title>The complete genome of Sulfurospirillum sp. JPD-1.</title>
        <authorList>
            <person name="Goris T."/>
        </authorList>
    </citation>
    <scope>NUCLEOTIDE SEQUENCE [LARGE SCALE GENOMIC DNA]</scope>
    <source>
        <strain evidence="6">JPD-1</strain>
    </source>
</reference>
<keyword evidence="5" id="KW-1185">Reference proteome</keyword>
<evidence type="ECO:0000313" key="5">
    <source>
        <dbReference type="Proteomes" id="UP000196005"/>
    </source>
</evidence>
<reference evidence="4 7" key="1">
    <citation type="journal article" date="2017" name="Environ. Sci. Technol.">
        <title>Organohalide Respiration with Chlorinated Ethenes under Low pH Conditions.</title>
        <authorList>
            <person name="Yang Y."/>
            <person name="Capiro N.L."/>
            <person name="Marcet T.F."/>
            <person name="Yan J."/>
            <person name="Pennell K.D."/>
            <person name="Loffler F.E."/>
        </authorList>
    </citation>
    <scope>NUCLEOTIDE SEQUENCE [LARGE SCALE GENOMIC DNA]</scope>
    <source>
        <strain evidence="4 7">ACSDCE</strain>
    </source>
</reference>
<accession>A0A1Y0HQH1</accession>
<dbReference type="AlphaFoldDB" id="A0A1Y0HQH1"/>
<dbReference type="RefSeq" id="WP_162494884.1">
    <property type="nucleotide sequence ID" value="NZ_CP021416.1"/>
</dbReference>
<evidence type="ECO:0000313" key="4">
    <source>
        <dbReference type="EMBL" id="QNA70462.1"/>
    </source>
</evidence>
<evidence type="ECO:0000313" key="3">
    <source>
        <dbReference type="EMBL" id="ATB70437.1"/>
    </source>
</evidence>
<dbReference type="EMBL" id="CP021416">
    <property type="protein sequence ID" value="ARU49575.1"/>
    <property type="molecule type" value="Genomic_DNA"/>
</dbReference>
<dbReference type="KEGG" id="suls:Sdiek1_2425"/>
<reference evidence="3" key="4">
    <citation type="submission" date="2017-09" db="EMBL/GenBank/DDBJ databases">
        <authorList>
            <person name="Goris T."/>
        </authorList>
    </citation>
    <scope>NUCLEOTIDE SEQUENCE</scope>
    <source>
        <strain evidence="3">JPD-1</strain>
    </source>
</reference>
<gene>
    <name evidence="4" type="ORF">FA584_14115</name>
    <name evidence="2" type="ORF">Sdiek1_2425</name>
    <name evidence="3" type="ORF">SJPD1_2341</name>
</gene>
<evidence type="ECO:0000256" key="1">
    <source>
        <dbReference type="SAM" id="Phobius"/>
    </source>
</evidence>
<evidence type="ECO:0000313" key="6">
    <source>
        <dbReference type="Proteomes" id="UP000217349"/>
    </source>
</evidence>
<dbReference type="Proteomes" id="UP000217349">
    <property type="component" value="Chromosome"/>
</dbReference>
<sequence>MKLTPYSQNAFTPIPSKFTLFRRTCVIWQVIKFIMINIRMTILIIKSHH</sequence>
<name>A0A1Y0HQH1_9BACT</name>
<organism evidence="2 5">
    <name type="scientific">Sulfurospirillum diekertiae</name>
    <dbReference type="NCBI Taxonomy" id="1854492"/>
    <lineage>
        <taxon>Bacteria</taxon>
        <taxon>Pseudomonadati</taxon>
        <taxon>Campylobacterota</taxon>
        <taxon>Epsilonproteobacteria</taxon>
        <taxon>Campylobacterales</taxon>
        <taxon>Sulfurospirillaceae</taxon>
        <taxon>Sulfurospirillum</taxon>
    </lineage>
</organism>
<evidence type="ECO:0000313" key="2">
    <source>
        <dbReference type="EMBL" id="ARU49575.1"/>
    </source>
</evidence>
<accession>A0A290HG82</accession>
<dbReference type="EMBL" id="CP023275">
    <property type="protein sequence ID" value="ATB70437.1"/>
    <property type="molecule type" value="Genomic_DNA"/>
</dbReference>
<reference evidence="4" key="7">
    <citation type="submission" date="2020-08" db="EMBL/GenBank/DDBJ databases">
        <authorList>
            <person name="Yang Y."/>
            <person name="Huo L."/>
            <person name="Yan J."/>
        </authorList>
    </citation>
    <scope>NUCLEOTIDE SEQUENCE</scope>
    <source>
        <strain evidence="4">ACSDCE</strain>
    </source>
</reference>
<keyword evidence="1" id="KW-0472">Membrane</keyword>
<proteinExistence type="predicted"/>
<feature type="transmembrane region" description="Helical" evidence="1">
    <location>
        <begin position="26"/>
        <end position="45"/>
    </location>
</feature>
<protein>
    <submittedName>
        <fullName evidence="2">Uncharacterized protein</fullName>
    </submittedName>
</protein>
<dbReference type="Proteomes" id="UP000196005">
    <property type="component" value="Chromosome"/>
</dbReference>
<reference evidence="2" key="5">
    <citation type="journal article" date="2018" name="FEMS Microbiol. Ecol.">
        <title>Coexistence of two distinct Sulfurospirillum populations respiring tetrachloroethene-genomic and kinetic considerations. .</title>
        <authorList>
            <person name="Buttet G.F."/>
            <person name="Murray A.M."/>
            <person name="Goris T."/>
            <person name="Burion M."/>
            <person name="Jin B."/>
            <person name="Rolle M."/>
            <person name="Holliger C."/>
            <person name="Maillard J."/>
        </authorList>
    </citation>
    <scope>NUCLEOTIDE SEQUENCE</scope>
    <source>
        <strain evidence="2">SL2-1</strain>
    </source>
</reference>
<dbReference type="Proteomes" id="UP000502831">
    <property type="component" value="Chromosome"/>
</dbReference>
<accession>A0A7H1JH33</accession>
<reference evidence="3" key="6">
    <citation type="journal article" date="2020" name="MicrobiologyOpen">
        <title>Tetrachloroethene respiration in Sulfurospirillum species is regulated by a two-component system as unraveled by comparative genomics, transcriptomics, and regulator binding studies.</title>
        <authorList>
            <person name="Esken J."/>
            <person name="Goris T."/>
            <person name="Gadkari J."/>
            <person name="Bischler T."/>
            <person name="Forstner K.U."/>
            <person name="Sharma C.M."/>
            <person name="Diekert G."/>
            <person name="Schubert T."/>
        </authorList>
    </citation>
    <scope>NUCLEOTIDE SEQUENCE</scope>
    <source>
        <strain evidence="3">JPD-1</strain>
    </source>
</reference>
<keyword evidence="1" id="KW-0812">Transmembrane</keyword>
<dbReference type="EMBL" id="CP039734">
    <property type="protein sequence ID" value="QNA70462.1"/>
    <property type="molecule type" value="Genomic_DNA"/>
</dbReference>
<dbReference type="KEGG" id="sulj:SJPD1_2341"/>
<keyword evidence="1" id="KW-1133">Transmembrane helix</keyword>
<evidence type="ECO:0000313" key="7">
    <source>
        <dbReference type="Proteomes" id="UP000502831"/>
    </source>
</evidence>
<reference evidence="5" key="2">
    <citation type="submission" date="2017-05" db="EMBL/GenBank/DDBJ databases">
        <title>Dechlorination kinetics govern the competition between two new strains of the genus Sulfurospirillum.</title>
        <authorList>
            <person name="Buttet G.F."/>
            <person name="Murray A.M."/>
            <person name="Goris T."/>
            <person name="Burion M."/>
            <person name="Lin B."/>
            <person name="Rolle M."/>
            <person name="Maillard J."/>
        </authorList>
    </citation>
    <scope>NUCLEOTIDE SEQUENCE [LARGE SCALE GENOMIC DNA]</scope>
    <source>
        <strain evidence="5">SL2-1</strain>
    </source>
</reference>